<evidence type="ECO:0000256" key="6">
    <source>
        <dbReference type="ARBA" id="ARBA00022553"/>
    </source>
</evidence>
<dbReference type="GO" id="GO:0005829">
    <property type="term" value="C:cytosol"/>
    <property type="evidence" value="ECO:0007669"/>
    <property type="project" value="UniProtKB-ARBA"/>
</dbReference>
<dbReference type="SMART" id="SM01014">
    <property type="entry name" value="ARID"/>
    <property type="match status" value="1"/>
</dbReference>
<evidence type="ECO:0000256" key="19">
    <source>
        <dbReference type="ARBA" id="ARBA00065960"/>
    </source>
</evidence>
<evidence type="ECO:0000256" key="4">
    <source>
        <dbReference type="ARBA" id="ARBA00022490"/>
    </source>
</evidence>
<dbReference type="GO" id="GO:0005634">
    <property type="term" value="C:nucleus"/>
    <property type="evidence" value="ECO:0007669"/>
    <property type="project" value="UniProtKB-SubCell"/>
</dbReference>
<feature type="compositionally biased region" description="Basic residues" evidence="23">
    <location>
        <begin position="944"/>
        <end position="953"/>
    </location>
</feature>
<dbReference type="InterPro" id="IPR047473">
    <property type="entry name" value="CBD_RBP1-like"/>
</dbReference>
<keyword evidence="6" id="KW-0597">Phosphoprotein</keyword>
<dbReference type="GO" id="GO:0006511">
    <property type="term" value="P:ubiquitin-dependent protein catabolic process"/>
    <property type="evidence" value="ECO:0007669"/>
    <property type="project" value="InterPro"/>
</dbReference>
<organism evidence="25 26">
    <name type="scientific">Coregonus suidteri</name>
    <dbReference type="NCBI Taxonomy" id="861788"/>
    <lineage>
        <taxon>Eukaryota</taxon>
        <taxon>Metazoa</taxon>
        <taxon>Chordata</taxon>
        <taxon>Craniata</taxon>
        <taxon>Vertebrata</taxon>
        <taxon>Euteleostomi</taxon>
        <taxon>Actinopterygii</taxon>
        <taxon>Neopterygii</taxon>
        <taxon>Teleostei</taxon>
        <taxon>Protacanthopterygii</taxon>
        <taxon>Salmoniformes</taxon>
        <taxon>Salmonidae</taxon>
        <taxon>Coregoninae</taxon>
        <taxon>Coregonus</taxon>
    </lineage>
</organism>
<dbReference type="InterPro" id="IPR029055">
    <property type="entry name" value="Ntn_hydrolases_N"/>
</dbReference>
<feature type="compositionally biased region" description="Basic and acidic residues" evidence="23">
    <location>
        <begin position="954"/>
        <end position="966"/>
    </location>
</feature>
<evidence type="ECO:0000256" key="21">
    <source>
        <dbReference type="ARBA" id="ARBA00080584"/>
    </source>
</evidence>
<evidence type="ECO:0000259" key="24">
    <source>
        <dbReference type="PROSITE" id="PS51011"/>
    </source>
</evidence>
<keyword evidence="11 22" id="KW-0647">Proteasome</keyword>
<feature type="compositionally biased region" description="Acidic residues" evidence="23">
    <location>
        <begin position="1224"/>
        <end position="1235"/>
    </location>
</feature>
<feature type="compositionally biased region" description="Polar residues" evidence="23">
    <location>
        <begin position="1697"/>
        <end position="1706"/>
    </location>
</feature>
<feature type="compositionally biased region" description="Acidic residues" evidence="23">
    <location>
        <begin position="244"/>
        <end position="254"/>
    </location>
</feature>
<feature type="compositionally biased region" description="Acidic residues" evidence="23">
    <location>
        <begin position="579"/>
        <end position="615"/>
    </location>
</feature>
<feature type="compositionally biased region" description="Basic and acidic residues" evidence="23">
    <location>
        <begin position="1099"/>
        <end position="1119"/>
    </location>
</feature>
<feature type="compositionally biased region" description="Low complexity" evidence="23">
    <location>
        <begin position="1084"/>
        <end position="1094"/>
    </location>
</feature>
<keyword evidence="10" id="KW-0744">Spermatogenesis</keyword>
<comment type="caution">
    <text evidence="25">The sequence shown here is derived from an EMBL/GenBank/DDBJ whole genome shotgun (WGS) entry which is preliminary data.</text>
</comment>
<evidence type="ECO:0000256" key="11">
    <source>
        <dbReference type="ARBA" id="ARBA00022942"/>
    </source>
</evidence>
<dbReference type="InterPro" id="IPR000426">
    <property type="entry name" value="Proteasome_asu_N"/>
</dbReference>
<dbReference type="FunFam" id="3.60.20.10:FF:000077">
    <property type="entry name" value="Proteasome subunit alpha type-3"/>
    <property type="match status" value="1"/>
</dbReference>
<keyword evidence="14" id="KW-0238">DNA-binding</keyword>
<feature type="compositionally biased region" description="Basic and acidic residues" evidence="23">
    <location>
        <begin position="1466"/>
        <end position="1475"/>
    </location>
</feature>
<feature type="domain" description="ARID" evidence="24">
    <location>
        <begin position="614"/>
        <end position="706"/>
    </location>
</feature>
<accession>A0AAN8LDW3</accession>
<evidence type="ECO:0000256" key="14">
    <source>
        <dbReference type="ARBA" id="ARBA00023125"/>
    </source>
</evidence>
<keyword evidence="16" id="KW-0539">Nucleus</keyword>
<comment type="subunit">
    <text evidence="19">Identified in mSin3A corepressor complexes together with SIN3A, SIN3B, RBBP4, RBBP7, SAP30, BRMS1, HDAC1 and HDAC2. Interacts with BRMS1. Interacts with RB1. Interacts with ARID4B. Interacts with AR.</text>
</comment>
<protein>
    <recommendedName>
        <fullName evidence="20">AT-rich interactive domain-containing protein 4A</fullName>
    </recommendedName>
    <alternativeName>
        <fullName evidence="3">Proteasome subunit alpha type-3</fullName>
    </alternativeName>
    <alternativeName>
        <fullName evidence="21">Retinoblastoma-binding protein 1</fullName>
    </alternativeName>
</protein>
<dbReference type="CDD" id="cd03751">
    <property type="entry name" value="proteasome_alpha_type_3"/>
    <property type="match status" value="1"/>
</dbReference>
<dbReference type="SUPFAM" id="SSF56235">
    <property type="entry name" value="N-terminal nucleophile aminohydrolases (Ntn hydrolases)"/>
    <property type="match status" value="1"/>
</dbReference>
<dbReference type="GO" id="GO:0000976">
    <property type="term" value="F:transcription cis-regulatory region binding"/>
    <property type="evidence" value="ECO:0007669"/>
    <property type="project" value="TreeGrafter"/>
</dbReference>
<proteinExistence type="inferred from homology"/>
<dbReference type="PROSITE" id="PS51011">
    <property type="entry name" value="ARID"/>
    <property type="match status" value="1"/>
</dbReference>
<dbReference type="InterPro" id="IPR051232">
    <property type="entry name" value="ARID/SWI1_ChromRemod"/>
</dbReference>
<dbReference type="SMART" id="SM00333">
    <property type="entry name" value="TUDOR"/>
    <property type="match status" value="1"/>
</dbReference>
<comment type="subunit">
    <text evidence="18">The 26S proteasome consists of a 20S proteasome core and two 19S regulatory subunits. The 20S proteasome core is a barrel-shaped complex made of 28 subunits that are arranged in four stacked rings. The two outer rings are each formed by seven alpha subunits, and the two inner rings are formed by seven beta subunits. The proteolytic activity is exerted by three beta-subunits PSMB5, PSMB6 and PSMB7. Interacts with AURKB. Interacts with CDKN1A. Interacts with MDM2 and RB1. Interacts with the C-terminus of TBXA2R isoform 2. Interacts with DNAJB2.</text>
</comment>
<evidence type="ECO:0000256" key="2">
    <source>
        <dbReference type="ARBA" id="ARBA00004496"/>
    </source>
</evidence>
<reference evidence="25 26" key="1">
    <citation type="submission" date="2021-04" db="EMBL/GenBank/DDBJ databases">
        <authorList>
            <person name="De Guttry C."/>
            <person name="Zahm M."/>
            <person name="Klopp C."/>
            <person name="Cabau C."/>
            <person name="Louis A."/>
            <person name="Berthelot C."/>
            <person name="Parey E."/>
            <person name="Roest Crollius H."/>
            <person name="Montfort J."/>
            <person name="Robinson-Rechavi M."/>
            <person name="Bucao C."/>
            <person name="Bouchez O."/>
            <person name="Gislard M."/>
            <person name="Lluch J."/>
            <person name="Milhes M."/>
            <person name="Lampietro C."/>
            <person name="Lopez Roques C."/>
            <person name="Donnadieu C."/>
            <person name="Braasch I."/>
            <person name="Desvignes T."/>
            <person name="Postlethwait J."/>
            <person name="Bobe J."/>
            <person name="Wedekind C."/>
            <person name="Guiguen Y."/>
        </authorList>
    </citation>
    <scope>NUCLEOTIDE SEQUENCE [LARGE SCALE GENOMIC DNA]</scope>
    <source>
        <strain evidence="25">Cs_M1</strain>
        <tissue evidence="25">Blood</tissue>
    </source>
</reference>
<dbReference type="SMART" id="SM00948">
    <property type="entry name" value="Proteasome_A_N"/>
    <property type="match status" value="1"/>
</dbReference>
<dbReference type="InterPro" id="IPR001353">
    <property type="entry name" value="Proteasome_sua/b"/>
</dbReference>
<dbReference type="Pfam" id="PF08169">
    <property type="entry name" value="RBB1NT"/>
    <property type="match status" value="1"/>
</dbReference>
<feature type="compositionally biased region" description="Basic and acidic residues" evidence="23">
    <location>
        <begin position="1051"/>
        <end position="1083"/>
    </location>
</feature>
<dbReference type="PANTHER" id="PTHR13964">
    <property type="entry name" value="RBP-RELATED"/>
    <property type="match status" value="1"/>
</dbReference>
<sequence>MSSIGTGYDLSASTFSPDGRVFQVEYAMKAVENSSTAIGIRCKDGVVFGVEKLVLSKLYEQGSNKRIFNVDRHVGMAVAGLLADARSLSEVAREEASNFRSNYGHNIPLKHLSERVAMYVHAYTLYSAVRPFGCSFILGSYDQDDGPQLYMVDPSGISYGYWGCAIGKAKQAAKTEIEKLQMKDMTCRELVKEVAKIIYIVHDEVKDKAFELELSWVGEVTNGKHELVPKDIREEAEKYAKDSLEEEDDSDEDNISQSDFEKHSFGSSLLFVYCFATLASGEQSRLCTIKTNRAGLPQIASTMKAANEPAYLTVGTEVSAKYRGAFCEAKIKTVKRMVKVKVMLKGDTTSQVVQDDQVKGPLRVGSTVEVKSAEGICSEATINKLTDASWYTVVFDDGDEKTLRRTSLCLKGERHFAESETLDQLPLTNPEHFGTPVIGKKGNRGGRRSSQAHADDDKESSSSEEDNEDRRRLNDDLMGKVASVQTGADWTSWYLALVISPSCNDDLTVKKDQCLVRSFADSKFHTVARKEIHEVNMDSISKPEFSPRNGLDGAVHFLKTKVVPDSWKMDMSEILESSSSDEEDTEGKESDDEEEEEEEEKEDANDEPEDEADPEERDHFLQQLYKFMEDRGTPINKPPVLGYKDLNLFKLFRLVYHQGGCDKIESGSVWKQIYIDLGIPVLNSAASYNVKTAYRKYLYGFEEYCRSACIVFRTIHHSEDPPASQSQTEHMAAQVPEVEECQGPTPPVETESAAAMEDKPAQEEAESGSESDKEGHKDISSPKGRRLCTVTPVKAEVKEPAKLEKAEQRGVGETSGEETGGPGDGIRSDGGDTPGNRRSRRLEESDKESEDEEEEEDDEDEDSERRVGERGEDEDSEDSVTGTKVKVKYGRGKTQKIYEANIKKAENDDGGDVLYLVHYYGWNVRYDEWVKADRIIWPVDKGGTKKKQKKKVKNREEGEKEDDKQGKPGGLKPGRPLLRTTPASANRSVSKTPSSEGRSSSKSKSDVTALPNGEGTPRRRTRRTSGMYDSDRDSNSNESGNSSEDSESEDSPEKKPSWAERTDPATARKQEEEEDRRVERGRAEAAQAAAQVQPPSSPQEKEQQEDKLPERRELEKAEEQPQAPPMTPEPDRPKEEDPPTPKSPRSKAARRSNVREPERNTTNNDTGSETPTKTITTTTTPNYTETESSPCPRPLNRQDEPMVVLHCLPAEHIPSIPDLPTMDSDTDSATEEETCREERGVAKRKATEQRTPDKKVRLDRREETTKMASPGRRPADSPGRRPADSPGRRPADSPGRRPADSPGRRPADSPARRPADSPARRPADSPEWRLEAGGQKDEERLTPTKGKTEPEVKTEMPALTPEVQCQGLGEGGVAGGRPRSAQPGLGAEEEVMPQIGPEALVCHEVDLDDLDEKDKTSAEDLLMMMSQGKVHAPPPSNASSHNPPPLSSGGAAPPRVFSPTSAPSPDESHSTKSESDVTIEVDSVAGESQEGLGDNESANSNCFEASTSSSNSSMSLQERDTKDRGQKRLMDCNMSSSAKKQKRNQKRPSTTSKIDKNGTGNSSDSEDLAVMDTSSKLTPVKHSMSKGSQKLVSPNSKELEKYKHKDKQSSFPSPRTYKWTFQLNELDSMTSAERISFLQDKLQDIRKYYMSLKSEVASIDRRRKRLKKKEREVSHTTASTSSGSSDTGMSPSSASPTQNTVAVECR</sequence>
<keyword evidence="13" id="KW-0805">Transcription regulation</keyword>
<evidence type="ECO:0000256" key="5">
    <source>
        <dbReference type="ARBA" id="ARBA00022499"/>
    </source>
</evidence>
<feature type="region of interest" description="Disordered" evidence="23">
    <location>
        <begin position="238"/>
        <end position="257"/>
    </location>
</feature>
<dbReference type="CDD" id="cd18641">
    <property type="entry name" value="CBD_RBP1_like"/>
    <property type="match status" value="1"/>
</dbReference>
<dbReference type="FunFam" id="2.30.30.140:FF:000009">
    <property type="entry name" value="AT-rich interactive domain-containing protein 4B"/>
    <property type="match status" value="1"/>
</dbReference>
<feature type="compositionally biased region" description="Basic and acidic residues" evidence="23">
    <location>
        <begin position="1273"/>
        <end position="1354"/>
    </location>
</feature>
<dbReference type="InterPro" id="IPR023332">
    <property type="entry name" value="Proteasome_alpha-type"/>
</dbReference>
<feature type="compositionally biased region" description="Basic and acidic residues" evidence="23">
    <location>
        <begin position="1236"/>
        <end position="1265"/>
    </location>
</feature>
<dbReference type="Gene3D" id="3.60.20.10">
    <property type="entry name" value="Glutamine Phosphoribosylpyrophosphate, subunit 1, domain 1"/>
    <property type="match status" value="1"/>
</dbReference>
<feature type="compositionally biased region" description="Low complexity" evidence="23">
    <location>
        <begin position="990"/>
        <end position="1002"/>
    </location>
</feature>
<feature type="compositionally biased region" description="Low complexity" evidence="23">
    <location>
        <begin position="1166"/>
        <end position="1190"/>
    </location>
</feature>
<dbReference type="InterPro" id="IPR036431">
    <property type="entry name" value="ARID_dom_sf"/>
</dbReference>
<dbReference type="SUPFAM" id="SSF54160">
    <property type="entry name" value="Chromo domain-like"/>
    <property type="match status" value="1"/>
</dbReference>
<dbReference type="PANTHER" id="PTHR13964:SF26">
    <property type="entry name" value="AT-RICH INTERACTIVE DOMAIN-CONTAINING PROTEIN 4A"/>
    <property type="match status" value="1"/>
</dbReference>
<dbReference type="GO" id="GO:0006325">
    <property type="term" value="P:chromatin organization"/>
    <property type="evidence" value="ECO:0007669"/>
    <property type="project" value="UniProtKB-KW"/>
</dbReference>
<feature type="region of interest" description="Disordered" evidence="23">
    <location>
        <begin position="1659"/>
        <end position="1706"/>
    </location>
</feature>
<feature type="region of interest" description="Disordered" evidence="23">
    <location>
        <begin position="719"/>
        <end position="887"/>
    </location>
</feature>
<feature type="region of interest" description="Disordered" evidence="23">
    <location>
        <begin position="421"/>
        <end position="474"/>
    </location>
</feature>
<dbReference type="PROSITE" id="PS00388">
    <property type="entry name" value="PROTEASOME_ALPHA_1"/>
    <property type="match status" value="1"/>
</dbReference>
<dbReference type="InterPro" id="IPR002999">
    <property type="entry name" value="Tudor"/>
</dbReference>
<dbReference type="PROSITE" id="PS51475">
    <property type="entry name" value="PROTEASOME_ALPHA_2"/>
    <property type="match status" value="1"/>
</dbReference>
<dbReference type="FunFam" id="2.30.30.140:FF:000050">
    <property type="entry name" value="AT-rich interactive domain 4A (RBP1-like)"/>
    <property type="match status" value="1"/>
</dbReference>
<dbReference type="GO" id="GO:0007283">
    <property type="term" value="P:spermatogenesis"/>
    <property type="evidence" value="ECO:0007669"/>
    <property type="project" value="UniProtKB-KW"/>
</dbReference>
<keyword evidence="15" id="KW-0804">Transcription</keyword>
<dbReference type="Pfam" id="PF11717">
    <property type="entry name" value="Tudor-knot"/>
    <property type="match status" value="1"/>
</dbReference>
<dbReference type="InterPro" id="IPR025995">
    <property type="entry name" value="Tudor-knot"/>
</dbReference>
<dbReference type="GO" id="GO:0030154">
    <property type="term" value="P:cell differentiation"/>
    <property type="evidence" value="ECO:0007669"/>
    <property type="project" value="UniProtKB-KW"/>
</dbReference>
<dbReference type="Pfam" id="PF01388">
    <property type="entry name" value="ARID"/>
    <property type="match status" value="1"/>
</dbReference>
<comment type="similarity">
    <text evidence="22">Belongs to the peptidase T1A family.</text>
</comment>
<feature type="region of interest" description="Disordered" evidence="23">
    <location>
        <begin position="1405"/>
        <end position="1615"/>
    </location>
</feature>
<keyword evidence="9" id="KW-0156">Chromatin regulator</keyword>
<evidence type="ECO:0000256" key="13">
    <source>
        <dbReference type="ARBA" id="ARBA00023015"/>
    </source>
</evidence>
<dbReference type="Gene3D" id="2.30.30.140">
    <property type="match status" value="3"/>
</dbReference>
<feature type="compositionally biased region" description="Basic and acidic residues" evidence="23">
    <location>
        <begin position="1129"/>
        <end position="1139"/>
    </location>
</feature>
<evidence type="ECO:0000256" key="9">
    <source>
        <dbReference type="ARBA" id="ARBA00022853"/>
    </source>
</evidence>
<dbReference type="SMART" id="SM00501">
    <property type="entry name" value="BRIGHT"/>
    <property type="match status" value="1"/>
</dbReference>
<dbReference type="Gene3D" id="1.10.150.60">
    <property type="entry name" value="ARID DNA-binding domain"/>
    <property type="match status" value="1"/>
</dbReference>
<feature type="compositionally biased region" description="Acidic residues" evidence="23">
    <location>
        <begin position="845"/>
        <end position="862"/>
    </location>
</feature>
<dbReference type="Proteomes" id="UP001356427">
    <property type="component" value="Unassembled WGS sequence"/>
</dbReference>
<dbReference type="InterPro" id="IPR047472">
    <property type="entry name" value="Tudor_ARID4A_rpt1"/>
</dbReference>
<dbReference type="GO" id="GO:0006357">
    <property type="term" value="P:regulation of transcription by RNA polymerase II"/>
    <property type="evidence" value="ECO:0007669"/>
    <property type="project" value="TreeGrafter"/>
</dbReference>
<keyword evidence="12" id="KW-0007">Acetylation</keyword>
<evidence type="ECO:0000256" key="22">
    <source>
        <dbReference type="PROSITE-ProRule" id="PRU00808"/>
    </source>
</evidence>
<evidence type="ECO:0000313" key="25">
    <source>
        <dbReference type="EMBL" id="KAK6307469.1"/>
    </source>
</evidence>
<feature type="region of interest" description="Disordered" evidence="23">
    <location>
        <begin position="574"/>
        <end position="616"/>
    </location>
</feature>
<feature type="region of interest" description="Disordered" evidence="23">
    <location>
        <begin position="937"/>
        <end position="1387"/>
    </location>
</feature>
<keyword evidence="8" id="KW-0832">Ubl conjugation</keyword>
<evidence type="ECO:0000256" key="8">
    <source>
        <dbReference type="ARBA" id="ARBA00022843"/>
    </source>
</evidence>
<evidence type="ECO:0000313" key="26">
    <source>
        <dbReference type="Proteomes" id="UP001356427"/>
    </source>
</evidence>
<keyword evidence="4" id="KW-0963">Cytoplasm</keyword>
<feature type="compositionally biased region" description="Polar residues" evidence="23">
    <location>
        <begin position="1547"/>
        <end position="1563"/>
    </location>
</feature>
<feature type="compositionally biased region" description="Basic and acidic residues" evidence="23">
    <location>
        <begin position="770"/>
        <end position="780"/>
    </location>
</feature>
<keyword evidence="7" id="KW-0221">Differentiation</keyword>
<dbReference type="CDD" id="cd20459">
    <property type="entry name" value="Tudor_ARID4A_rpt1"/>
    <property type="match status" value="1"/>
</dbReference>
<feature type="compositionally biased region" description="Basic and acidic residues" evidence="23">
    <location>
        <begin position="1517"/>
        <end position="1530"/>
    </location>
</feature>
<dbReference type="EMBL" id="JAGTTL010000020">
    <property type="protein sequence ID" value="KAK6307469.1"/>
    <property type="molecule type" value="Genomic_DNA"/>
</dbReference>
<evidence type="ECO:0000256" key="23">
    <source>
        <dbReference type="SAM" id="MobiDB-lite"/>
    </source>
</evidence>
<evidence type="ECO:0000256" key="12">
    <source>
        <dbReference type="ARBA" id="ARBA00022990"/>
    </source>
</evidence>
<dbReference type="SUPFAM" id="SSF63748">
    <property type="entry name" value="Tudor/PWWP/MBT"/>
    <property type="match status" value="1"/>
</dbReference>
<feature type="compositionally biased region" description="Polar residues" evidence="23">
    <location>
        <begin position="1585"/>
        <end position="1596"/>
    </location>
</feature>
<dbReference type="Pfam" id="PF10584">
    <property type="entry name" value="Proteasome_A_N"/>
    <property type="match status" value="1"/>
</dbReference>
<evidence type="ECO:0000256" key="16">
    <source>
        <dbReference type="ARBA" id="ARBA00023242"/>
    </source>
</evidence>
<dbReference type="FunFam" id="1.10.150.60:FF:000003">
    <property type="entry name" value="AT-rich interactive domain-containing protein 4B"/>
    <property type="match status" value="1"/>
</dbReference>
<dbReference type="FunFam" id="2.30.30.140:FF:000012">
    <property type="entry name" value="AT-rich interactive domain-containing protein 4A"/>
    <property type="match status" value="1"/>
</dbReference>
<dbReference type="GO" id="GO:0019773">
    <property type="term" value="C:proteasome core complex, alpha-subunit complex"/>
    <property type="evidence" value="ECO:0007669"/>
    <property type="project" value="UniProtKB-UniRule"/>
</dbReference>
<evidence type="ECO:0000256" key="15">
    <source>
        <dbReference type="ARBA" id="ARBA00023163"/>
    </source>
</evidence>
<feature type="compositionally biased region" description="Basic and acidic residues" evidence="23">
    <location>
        <begin position="795"/>
        <end position="810"/>
    </location>
</feature>
<evidence type="ECO:0000256" key="10">
    <source>
        <dbReference type="ARBA" id="ARBA00022871"/>
    </source>
</evidence>
<dbReference type="InterPro" id="IPR016197">
    <property type="entry name" value="Chromo-like_dom_sf"/>
</dbReference>
<comment type="function">
    <text evidence="17">DNA-binding protein which modulates activity of several transcription factors including RB1 (retinoblastoma-associated protein) and AR (androgen receptor). May function as part of an mSin3A repressor complex. Has no intrinsic transcriptional activity. Plays a role in the regulation of epigenetic modifications at the PWS/AS imprinting center near the SNRPN promoter, where it might function as part of a complex with RB1 and ARID4B. Involved in spermatogenesis, together with ARID4B, where it acts as a transcriptional coactivator for AR and enhances expression of genes required for sperm maturation. Regulates expression of the tight junction protein CLDN3 in the testis, which is important for integrity of the blood-testis barrier. Plays a role in myeloid homeostasis where it regulates the histone methylation state of bone marrow cells and expression of various genes involved in hematopoiesis. May function as a leukemia suppressor.</text>
</comment>
<dbReference type="Pfam" id="PF00227">
    <property type="entry name" value="Proteasome"/>
    <property type="match status" value="1"/>
</dbReference>
<evidence type="ECO:0000256" key="3">
    <source>
        <dbReference type="ARBA" id="ARBA00021338"/>
    </source>
</evidence>
<feature type="compositionally biased region" description="Pro residues" evidence="23">
    <location>
        <begin position="1432"/>
        <end position="1446"/>
    </location>
</feature>
<evidence type="ECO:0000256" key="1">
    <source>
        <dbReference type="ARBA" id="ARBA00004123"/>
    </source>
</evidence>
<keyword evidence="5" id="KW-1017">Isopeptide bond</keyword>
<dbReference type="CDD" id="cd20390">
    <property type="entry name" value="Tudor_ARID4_rpt2"/>
    <property type="match status" value="1"/>
</dbReference>
<feature type="compositionally biased region" description="Low complexity" evidence="23">
    <location>
        <begin position="1675"/>
        <end position="1696"/>
    </location>
</feature>
<gene>
    <name evidence="25" type="ORF">J4Q44_G00226170</name>
</gene>
<dbReference type="InterPro" id="IPR012603">
    <property type="entry name" value="ARID4A/B_PWWP"/>
</dbReference>
<dbReference type="InterPro" id="IPR001606">
    <property type="entry name" value="ARID_dom"/>
</dbReference>
<feature type="compositionally biased region" description="Low complexity" evidence="23">
    <location>
        <begin position="1499"/>
        <end position="1515"/>
    </location>
</feature>
<evidence type="ECO:0000256" key="20">
    <source>
        <dbReference type="ARBA" id="ARBA00071291"/>
    </source>
</evidence>
<evidence type="ECO:0000256" key="7">
    <source>
        <dbReference type="ARBA" id="ARBA00022782"/>
    </source>
</evidence>
<evidence type="ECO:0000256" key="18">
    <source>
        <dbReference type="ARBA" id="ARBA00064317"/>
    </source>
</evidence>
<keyword evidence="26" id="KW-1185">Reference proteome</keyword>
<name>A0AAN8LDW3_9TELE</name>
<comment type="subcellular location">
    <subcellularLocation>
        <location evidence="2">Cytoplasm</location>
    </subcellularLocation>
    <subcellularLocation>
        <location evidence="1">Nucleus</location>
    </subcellularLocation>
</comment>
<dbReference type="SUPFAM" id="SSF46774">
    <property type="entry name" value="ARID-like"/>
    <property type="match status" value="1"/>
</dbReference>
<evidence type="ECO:0000256" key="17">
    <source>
        <dbReference type="ARBA" id="ARBA00054828"/>
    </source>
</evidence>